<comment type="caution">
    <text evidence="2">The sequence shown here is derived from an EMBL/GenBank/DDBJ whole genome shotgun (WGS) entry which is preliminary data.</text>
</comment>
<gene>
    <name evidence="2" type="ORF">Plil01_000562800</name>
</gene>
<accession>A0A9W6TME9</accession>
<organism evidence="2 3">
    <name type="scientific">Phytophthora lilii</name>
    <dbReference type="NCBI Taxonomy" id="2077276"/>
    <lineage>
        <taxon>Eukaryota</taxon>
        <taxon>Sar</taxon>
        <taxon>Stramenopiles</taxon>
        <taxon>Oomycota</taxon>
        <taxon>Peronosporomycetes</taxon>
        <taxon>Peronosporales</taxon>
        <taxon>Peronosporaceae</taxon>
        <taxon>Phytophthora</taxon>
    </lineage>
</organism>
<feature type="compositionally biased region" description="Basic residues" evidence="1">
    <location>
        <begin position="236"/>
        <end position="256"/>
    </location>
</feature>
<feature type="region of interest" description="Disordered" evidence="1">
    <location>
        <begin position="13"/>
        <end position="69"/>
    </location>
</feature>
<feature type="region of interest" description="Disordered" evidence="1">
    <location>
        <begin position="145"/>
        <end position="308"/>
    </location>
</feature>
<evidence type="ECO:0000313" key="3">
    <source>
        <dbReference type="Proteomes" id="UP001165083"/>
    </source>
</evidence>
<feature type="compositionally biased region" description="Basic and acidic residues" evidence="1">
    <location>
        <begin position="204"/>
        <end position="220"/>
    </location>
</feature>
<evidence type="ECO:0000256" key="1">
    <source>
        <dbReference type="SAM" id="MobiDB-lite"/>
    </source>
</evidence>
<evidence type="ECO:0000313" key="2">
    <source>
        <dbReference type="EMBL" id="GMF16035.1"/>
    </source>
</evidence>
<feature type="compositionally biased region" description="Polar residues" evidence="1">
    <location>
        <begin position="273"/>
        <end position="286"/>
    </location>
</feature>
<proteinExistence type="predicted"/>
<protein>
    <submittedName>
        <fullName evidence="2">Unnamed protein product</fullName>
    </submittedName>
</protein>
<feature type="compositionally biased region" description="Low complexity" evidence="1">
    <location>
        <begin position="13"/>
        <end position="50"/>
    </location>
</feature>
<feature type="compositionally biased region" description="Polar residues" evidence="1">
    <location>
        <begin position="293"/>
        <end position="305"/>
    </location>
</feature>
<name>A0A9W6TME9_9STRA</name>
<keyword evidence="3" id="KW-1185">Reference proteome</keyword>
<dbReference type="AlphaFoldDB" id="A0A9W6TME9"/>
<dbReference type="EMBL" id="BSXW01000239">
    <property type="protein sequence ID" value="GMF16035.1"/>
    <property type="molecule type" value="Genomic_DNA"/>
</dbReference>
<dbReference type="Proteomes" id="UP001165083">
    <property type="component" value="Unassembled WGS sequence"/>
</dbReference>
<reference evidence="2" key="1">
    <citation type="submission" date="2023-04" db="EMBL/GenBank/DDBJ databases">
        <title>Phytophthora lilii NBRC 32176.</title>
        <authorList>
            <person name="Ichikawa N."/>
            <person name="Sato H."/>
            <person name="Tonouchi N."/>
        </authorList>
    </citation>
    <scope>NUCLEOTIDE SEQUENCE</scope>
    <source>
        <strain evidence="2">NBRC 32176</strain>
    </source>
</reference>
<sequence length="389" mass="40472">MPISICLPVSWPSWASSSASRRPPDAPGVAVATSTSTSAVPAPVASAASSETIDAETKPQATGGAAAARPLASTRAVEAATFPPVATAPARVANANAAPVRDTAAQVRTDAALAPASAAAAPHVSEVRVRVEEAPVLVHAVPLDTSDGVASHSGSSRGRSSSRHGDRRAVDVTVANASPAAVSSSSADSPPKAKYVESFGGKQDGGKRDVAGTGKEDSSSNDRLAATASHDGQKGGHPHHGYNHHLHNRHPFHHGARAPSSSPTPHGAPAATKTVTISDKVTTSSPRVGHGTPTRSAGGNGNHHTFSPVVNPVLEKMREAQRESHRAYLKSNSDYNRAEMKYVSIEAELRLAEFWLEIETKNLEDVGKRIEVHDWNFQKIIGQGDNDVV</sequence>
<dbReference type="OrthoDB" id="166065at2759"/>
<feature type="compositionally biased region" description="Low complexity" evidence="1">
    <location>
        <begin position="175"/>
        <end position="193"/>
    </location>
</feature>